<feature type="transmembrane region" description="Helical" evidence="6">
    <location>
        <begin position="285"/>
        <end position="306"/>
    </location>
</feature>
<feature type="transmembrane region" description="Helical" evidence="6">
    <location>
        <begin position="130"/>
        <end position="152"/>
    </location>
</feature>
<feature type="transmembrane region" description="Helical" evidence="6">
    <location>
        <begin position="30"/>
        <end position="52"/>
    </location>
</feature>
<dbReference type="CDD" id="cd06580">
    <property type="entry name" value="TM_PBP1_transp_TpRbsC_like"/>
    <property type="match status" value="1"/>
</dbReference>
<dbReference type="AlphaFoldDB" id="A0A840DEY2"/>
<dbReference type="Pfam" id="PF02653">
    <property type="entry name" value="BPD_transp_2"/>
    <property type="match status" value="1"/>
</dbReference>
<keyword evidence="3 6" id="KW-0812">Transmembrane</keyword>
<feature type="transmembrane region" description="Helical" evidence="6">
    <location>
        <begin position="226"/>
        <end position="250"/>
    </location>
</feature>
<sequence length="397" mass="41227">MGSSQVTTVDASQRAAKQPAVSLLSKLRQALTSSVFVSIVAAFVVGAILIAATGQNPIAGYAAMLNGAFGTGLGLANTISRAVLIISFGIATAVAFRAGIFNLGVQGQAVAGALAGGLVALFMPGPGPLVFAMALVVAVLAGALWALIAAVLQNGMGVPILISSLLLNYPIQFFSSWYIRTQLQDPTTDIAGSKELRSDVLLNYFVPRDSDLAATLREQFGSRSMITMVLTSVNWSLLLVTLLVLFVVFLNSRTKYGFESGLAGQNAEFTRYGGVKPSMMVVKTMALSGGMAGFSGALLVLGLPNIRLLDGHVVSTGYAFTALLVTLLAVYKPIGTVVSGIFFSAIIVGSTAMGNELGLSPQISAIIQALVIIFIAFKVALPQFKKTKKAQVKGAAA</sequence>
<dbReference type="InterPro" id="IPR001851">
    <property type="entry name" value="ABC_transp_permease"/>
</dbReference>
<dbReference type="PANTHER" id="PTHR47089">
    <property type="entry name" value="ABC TRANSPORTER, PERMEASE PROTEIN"/>
    <property type="match status" value="1"/>
</dbReference>
<evidence type="ECO:0000313" key="7">
    <source>
        <dbReference type="EMBL" id="MBB4071981.1"/>
    </source>
</evidence>
<dbReference type="RefSeq" id="WP_183304916.1">
    <property type="nucleotide sequence ID" value="NZ_JACIFD010000013.1"/>
</dbReference>
<keyword evidence="7" id="KW-0762">Sugar transport</keyword>
<feature type="transmembrane region" description="Helical" evidence="6">
    <location>
        <begin position="359"/>
        <end position="381"/>
    </location>
</feature>
<evidence type="ECO:0000256" key="2">
    <source>
        <dbReference type="ARBA" id="ARBA00022475"/>
    </source>
</evidence>
<dbReference type="GO" id="GO:0005886">
    <property type="term" value="C:plasma membrane"/>
    <property type="evidence" value="ECO:0007669"/>
    <property type="project" value="UniProtKB-SubCell"/>
</dbReference>
<evidence type="ECO:0000256" key="5">
    <source>
        <dbReference type="ARBA" id="ARBA00023136"/>
    </source>
</evidence>
<dbReference type="GO" id="GO:0022857">
    <property type="term" value="F:transmembrane transporter activity"/>
    <property type="evidence" value="ECO:0007669"/>
    <property type="project" value="InterPro"/>
</dbReference>
<feature type="transmembrane region" description="Helical" evidence="6">
    <location>
        <begin position="158"/>
        <end position="179"/>
    </location>
</feature>
<protein>
    <submittedName>
        <fullName evidence="7">Simple sugar transport system permease protein</fullName>
    </submittedName>
</protein>
<name>A0A840DEY2_9MICO</name>
<accession>A0A840DEY2</accession>
<dbReference type="PANTHER" id="PTHR47089:SF1">
    <property type="entry name" value="GUANOSINE ABC TRANSPORTER PERMEASE PROTEIN NUPP"/>
    <property type="match status" value="1"/>
</dbReference>
<keyword evidence="5 6" id="KW-0472">Membrane</keyword>
<dbReference type="Proteomes" id="UP000571183">
    <property type="component" value="Unassembled WGS sequence"/>
</dbReference>
<evidence type="ECO:0000256" key="1">
    <source>
        <dbReference type="ARBA" id="ARBA00004651"/>
    </source>
</evidence>
<evidence type="ECO:0000313" key="8">
    <source>
        <dbReference type="Proteomes" id="UP000571183"/>
    </source>
</evidence>
<keyword evidence="8" id="KW-1185">Reference proteome</keyword>
<proteinExistence type="predicted"/>
<gene>
    <name evidence="7" type="ORF">F5897_001304</name>
</gene>
<organism evidence="7 8">
    <name type="scientific">Canibacter oris</name>
    <dbReference type="NCBI Taxonomy" id="1365628"/>
    <lineage>
        <taxon>Bacteria</taxon>
        <taxon>Bacillati</taxon>
        <taxon>Actinomycetota</taxon>
        <taxon>Actinomycetes</taxon>
        <taxon>Micrococcales</taxon>
        <taxon>Microbacteriaceae</taxon>
        <taxon>Canibacter</taxon>
    </lineage>
</organism>
<evidence type="ECO:0000256" key="3">
    <source>
        <dbReference type="ARBA" id="ARBA00022692"/>
    </source>
</evidence>
<keyword evidence="4 6" id="KW-1133">Transmembrane helix</keyword>
<dbReference type="EMBL" id="JACIFD010000013">
    <property type="protein sequence ID" value="MBB4071981.1"/>
    <property type="molecule type" value="Genomic_DNA"/>
</dbReference>
<comment type="subcellular location">
    <subcellularLocation>
        <location evidence="1">Cell membrane</location>
        <topology evidence="1">Multi-pass membrane protein</topology>
    </subcellularLocation>
</comment>
<feature type="transmembrane region" description="Helical" evidence="6">
    <location>
        <begin position="318"/>
        <end position="347"/>
    </location>
</feature>
<keyword evidence="2" id="KW-1003">Cell membrane</keyword>
<keyword evidence="7" id="KW-0813">Transport</keyword>
<feature type="transmembrane region" description="Helical" evidence="6">
    <location>
        <begin position="106"/>
        <end position="123"/>
    </location>
</feature>
<evidence type="ECO:0000256" key="6">
    <source>
        <dbReference type="SAM" id="Phobius"/>
    </source>
</evidence>
<evidence type="ECO:0000256" key="4">
    <source>
        <dbReference type="ARBA" id="ARBA00022989"/>
    </source>
</evidence>
<reference evidence="7" key="1">
    <citation type="submission" date="2020-08" db="EMBL/GenBank/DDBJ databases">
        <title>Sequencing the genomes of 1000 actinobacteria strains.</title>
        <authorList>
            <person name="Klenk H.-P."/>
        </authorList>
    </citation>
    <scope>NUCLEOTIDE SEQUENCE [LARGE SCALE GENOMIC DNA]</scope>
    <source>
        <strain evidence="7">DSM 27064</strain>
    </source>
</reference>
<comment type="caution">
    <text evidence="7">The sequence shown here is derived from an EMBL/GenBank/DDBJ whole genome shotgun (WGS) entry which is preliminary data.</text>
</comment>